<dbReference type="EMBL" id="QOUX01000046">
    <property type="protein sequence ID" value="RXI98720.1"/>
    <property type="molecule type" value="Genomic_DNA"/>
</dbReference>
<keyword evidence="7" id="KW-1185">Reference proteome</keyword>
<feature type="domain" description="Alanine racemase N-terminal" evidence="5">
    <location>
        <begin position="12"/>
        <end position="221"/>
    </location>
</feature>
<comment type="similarity">
    <text evidence="2 4">Belongs to the pyridoxal phosphate-binding protein YggS/PROSC family.</text>
</comment>
<evidence type="ECO:0000313" key="7">
    <source>
        <dbReference type="Proteomes" id="UP000290649"/>
    </source>
</evidence>
<dbReference type="InterPro" id="IPR029066">
    <property type="entry name" value="PLP-binding_barrel"/>
</dbReference>
<dbReference type="Pfam" id="PF01168">
    <property type="entry name" value="Ala_racemase_N"/>
    <property type="match status" value="1"/>
</dbReference>
<dbReference type="OrthoDB" id="9804072at2"/>
<organism evidence="6 7">
    <name type="scientific">Anaerobacillus alkaliphilus</name>
    <dbReference type="NCBI Taxonomy" id="1548597"/>
    <lineage>
        <taxon>Bacteria</taxon>
        <taxon>Bacillati</taxon>
        <taxon>Bacillota</taxon>
        <taxon>Bacilli</taxon>
        <taxon>Bacillales</taxon>
        <taxon>Bacillaceae</taxon>
        <taxon>Anaerobacillus</taxon>
    </lineage>
</organism>
<reference evidence="6 7" key="1">
    <citation type="journal article" date="2019" name="Int. J. Syst. Evol. Microbiol.">
        <title>Anaerobacillus alkaliphilus sp. nov., a novel alkaliphilic and moderately halophilic bacterium.</title>
        <authorList>
            <person name="Borsodi A.K."/>
            <person name="Aszalos J.M."/>
            <person name="Bihari P."/>
            <person name="Nagy I."/>
            <person name="Schumann P."/>
            <person name="Sproer C."/>
            <person name="Kovacs A.L."/>
            <person name="Boka K."/>
            <person name="Dobosy P."/>
            <person name="Ovari M."/>
            <person name="Szili-Kovacs T."/>
            <person name="Toth E."/>
        </authorList>
    </citation>
    <scope>NUCLEOTIDE SEQUENCE [LARGE SCALE GENOMIC DNA]</scope>
    <source>
        <strain evidence="6 7">B16-10</strain>
    </source>
</reference>
<evidence type="ECO:0000256" key="1">
    <source>
        <dbReference type="ARBA" id="ARBA00022898"/>
    </source>
</evidence>
<keyword evidence="1 2" id="KW-0663">Pyridoxal phosphate</keyword>
<dbReference type="GO" id="GO:0030170">
    <property type="term" value="F:pyridoxal phosphate binding"/>
    <property type="evidence" value="ECO:0007669"/>
    <property type="project" value="UniProtKB-UniRule"/>
</dbReference>
<dbReference type="CDD" id="cd00635">
    <property type="entry name" value="PLPDE_III_YBL036c_like"/>
    <property type="match status" value="1"/>
</dbReference>
<dbReference type="NCBIfam" id="TIGR00044">
    <property type="entry name" value="YggS family pyridoxal phosphate-dependent enzyme"/>
    <property type="match status" value="1"/>
</dbReference>
<evidence type="ECO:0000256" key="4">
    <source>
        <dbReference type="RuleBase" id="RU004514"/>
    </source>
</evidence>
<dbReference type="RefSeq" id="WP_129080070.1">
    <property type="nucleotide sequence ID" value="NZ_QOUX01000046.1"/>
</dbReference>
<dbReference type="Proteomes" id="UP000290649">
    <property type="component" value="Unassembled WGS sequence"/>
</dbReference>
<dbReference type="AlphaFoldDB" id="A0A4Q0VTE8"/>
<evidence type="ECO:0000313" key="6">
    <source>
        <dbReference type="EMBL" id="RXI98720.1"/>
    </source>
</evidence>
<dbReference type="SUPFAM" id="SSF51419">
    <property type="entry name" value="PLP-binding barrel"/>
    <property type="match status" value="1"/>
</dbReference>
<comment type="function">
    <text evidence="2">Pyridoxal 5'-phosphate (PLP)-binding protein, which is involved in PLP homeostasis.</text>
</comment>
<dbReference type="HAMAP" id="MF_02087">
    <property type="entry name" value="PLP_homeostasis"/>
    <property type="match status" value="1"/>
</dbReference>
<sequence>MTVKQNFAQIHQEIQEACERVGRDITNVNVIAVTKYVSDERAQEALDAGIHHIGENRAEEGLKKWHNLNGKGTWHFIGSLQTRKVKEIIDKFDYIHSLDRLSLASEIQKRASKKTKCFVQVNVSGETSKHGLDPEELFSFVKELDKYPLIEVVGLMTMAPFEDPEATRPFFKKLKELQQNVQALNLPYAPCKELSMGMSNDFQIAIEEGATFIRLGTSLVGE</sequence>
<name>A0A4Q0VTE8_9BACI</name>
<evidence type="ECO:0000259" key="5">
    <source>
        <dbReference type="Pfam" id="PF01168"/>
    </source>
</evidence>
<comment type="cofactor">
    <cofactor evidence="3">
        <name>pyridoxal 5'-phosphate</name>
        <dbReference type="ChEBI" id="CHEBI:597326"/>
    </cofactor>
</comment>
<dbReference type="InterPro" id="IPR001608">
    <property type="entry name" value="Ala_racemase_N"/>
</dbReference>
<dbReference type="Gene3D" id="3.20.20.10">
    <property type="entry name" value="Alanine racemase"/>
    <property type="match status" value="1"/>
</dbReference>
<evidence type="ECO:0000256" key="2">
    <source>
        <dbReference type="HAMAP-Rule" id="MF_02087"/>
    </source>
</evidence>
<protein>
    <recommendedName>
        <fullName evidence="2">Pyridoxal phosphate homeostasis protein</fullName>
        <shortName evidence="2">PLP homeostasis protein</shortName>
    </recommendedName>
</protein>
<feature type="modified residue" description="N6-(pyridoxal phosphate)lysine" evidence="2 3">
    <location>
        <position position="35"/>
    </location>
</feature>
<gene>
    <name evidence="6" type="ORF">DS745_17230</name>
</gene>
<proteinExistence type="inferred from homology"/>
<dbReference type="FunFam" id="3.20.20.10:FF:000011">
    <property type="entry name" value="Pyridoxal phosphate homeostasis protein"/>
    <property type="match status" value="1"/>
</dbReference>
<dbReference type="PROSITE" id="PS01211">
    <property type="entry name" value="UPF0001"/>
    <property type="match status" value="1"/>
</dbReference>
<evidence type="ECO:0000256" key="3">
    <source>
        <dbReference type="PIRSR" id="PIRSR004848-1"/>
    </source>
</evidence>
<dbReference type="PIRSF" id="PIRSF004848">
    <property type="entry name" value="YBL036c_PLPDEIII"/>
    <property type="match status" value="1"/>
</dbReference>
<dbReference type="PANTHER" id="PTHR10146">
    <property type="entry name" value="PROLINE SYNTHETASE CO-TRANSCRIBED BACTERIAL HOMOLOG PROTEIN"/>
    <property type="match status" value="1"/>
</dbReference>
<accession>A0A4Q0VTE8</accession>
<dbReference type="PANTHER" id="PTHR10146:SF14">
    <property type="entry name" value="PYRIDOXAL PHOSPHATE HOMEOSTASIS PROTEIN"/>
    <property type="match status" value="1"/>
</dbReference>
<comment type="caution">
    <text evidence="6">The sequence shown here is derived from an EMBL/GenBank/DDBJ whole genome shotgun (WGS) entry which is preliminary data.</text>
</comment>
<dbReference type="InterPro" id="IPR011078">
    <property type="entry name" value="PyrdxlP_homeostasis"/>
</dbReference>